<dbReference type="EMBL" id="WBMO01000001">
    <property type="protein sequence ID" value="MDV2476354.1"/>
    <property type="molecule type" value="Genomic_DNA"/>
</dbReference>
<proteinExistence type="predicted"/>
<keyword evidence="3" id="KW-1185">Reference proteome</keyword>
<protein>
    <recommendedName>
        <fullName evidence="4">Secreted protein</fullName>
    </recommendedName>
</protein>
<evidence type="ECO:0000256" key="1">
    <source>
        <dbReference type="SAM" id="SignalP"/>
    </source>
</evidence>
<feature type="chain" id="PRO_5046236282" description="Secreted protein" evidence="1">
    <location>
        <begin position="25"/>
        <end position="280"/>
    </location>
</feature>
<keyword evidence="1" id="KW-0732">Signal</keyword>
<evidence type="ECO:0000313" key="2">
    <source>
        <dbReference type="EMBL" id="MDV2476354.1"/>
    </source>
</evidence>
<feature type="signal peptide" evidence="1">
    <location>
        <begin position="1"/>
        <end position="24"/>
    </location>
</feature>
<evidence type="ECO:0008006" key="4">
    <source>
        <dbReference type="Google" id="ProtNLM"/>
    </source>
</evidence>
<evidence type="ECO:0000313" key="3">
    <source>
        <dbReference type="Proteomes" id="UP001275440"/>
    </source>
</evidence>
<dbReference type="Proteomes" id="UP001275440">
    <property type="component" value="Unassembled WGS sequence"/>
</dbReference>
<organism evidence="2 3">
    <name type="scientific">Rhodococcus zopfii</name>
    <dbReference type="NCBI Taxonomy" id="43772"/>
    <lineage>
        <taxon>Bacteria</taxon>
        <taxon>Bacillati</taxon>
        <taxon>Actinomycetota</taxon>
        <taxon>Actinomycetes</taxon>
        <taxon>Mycobacteriales</taxon>
        <taxon>Nocardiaceae</taxon>
        <taxon>Rhodococcus</taxon>
    </lineage>
</organism>
<dbReference type="RefSeq" id="WP_371306515.1">
    <property type="nucleotide sequence ID" value="NZ_JAWKJJ010000001.1"/>
</dbReference>
<reference evidence="2 3" key="1">
    <citation type="submission" date="2019-10" db="EMBL/GenBank/DDBJ databases">
        <title>Draft Genome Assembly of Rhodococcus zopfii DSM44189.</title>
        <authorList>
            <person name="Sutton J.M."/>
            <person name="Akob D.M."/>
            <person name="Bushman T.J."/>
        </authorList>
    </citation>
    <scope>NUCLEOTIDE SEQUENCE [LARGE SCALE GENOMIC DNA]</scope>
    <source>
        <strain evidence="2 3">DSM 44189</strain>
    </source>
</reference>
<accession>A0ABU3WQS3</accession>
<sequence>MRRALITCALAATAGLIVPTHAVAQPLPPAPAIPDLAQITSALPFEVPADLSIEALTNLFANQVANPAEIEALASLAPAIAGAAAGPSDIADDGKNDLLAQAKELLENSELPDSIKATLKRVITFLDGSGGGGPDLPDPNSVVITQFLYPTLGDGCISDTADSVGTALAVPGPSKLPPPGPAAGQTGFVFTALGTAPLADTQKSPLTVSWINVSNGRTGSQPLTGEAKINPDGPATLSAIADTGSGNVVAVISGGITTQKADAEPRSCTFLPTIGLVSVR</sequence>
<comment type="caution">
    <text evidence="2">The sequence shown here is derived from an EMBL/GenBank/DDBJ whole genome shotgun (WGS) entry which is preliminary data.</text>
</comment>
<name>A0ABU3WQS3_9NOCA</name>
<gene>
    <name evidence="2" type="ORF">F8M49_15300</name>
</gene>